<evidence type="ECO:0000313" key="1">
    <source>
        <dbReference type="EMBL" id="KAF2565498.1"/>
    </source>
</evidence>
<dbReference type="AlphaFoldDB" id="A0A8S9I7E8"/>
<sequence>MAEMVYLVDANARARRCTFLGKRLNHIAKDMFQKTNANVAVFVRSYQGRQYHYTSHVPRVDAVMDEFGMFPGNLTSSTSYVGT</sequence>
<proteinExistence type="predicted"/>
<dbReference type="Proteomes" id="UP000712281">
    <property type="component" value="Unassembled WGS sequence"/>
</dbReference>
<reference evidence="1" key="1">
    <citation type="submission" date="2019-12" db="EMBL/GenBank/DDBJ databases">
        <title>Genome sequencing and annotation of Brassica cretica.</title>
        <authorList>
            <person name="Studholme D.J."/>
            <person name="Sarris P.F."/>
        </authorList>
    </citation>
    <scope>NUCLEOTIDE SEQUENCE</scope>
    <source>
        <strain evidence="1">PFS-001/15</strain>
        <tissue evidence="1">Leaf</tissue>
    </source>
</reference>
<dbReference type="EMBL" id="QGKW02001911">
    <property type="protein sequence ID" value="KAF2565498.1"/>
    <property type="molecule type" value="Genomic_DNA"/>
</dbReference>
<comment type="caution">
    <text evidence="1">The sequence shown here is derived from an EMBL/GenBank/DDBJ whole genome shotgun (WGS) entry which is preliminary data.</text>
</comment>
<name>A0A8S9I7E8_BRACR</name>
<gene>
    <name evidence="1" type="ORF">F2Q68_00028257</name>
</gene>
<protein>
    <submittedName>
        <fullName evidence="1">Uncharacterized protein</fullName>
    </submittedName>
</protein>
<organism evidence="1 2">
    <name type="scientific">Brassica cretica</name>
    <name type="common">Mustard</name>
    <dbReference type="NCBI Taxonomy" id="69181"/>
    <lineage>
        <taxon>Eukaryota</taxon>
        <taxon>Viridiplantae</taxon>
        <taxon>Streptophyta</taxon>
        <taxon>Embryophyta</taxon>
        <taxon>Tracheophyta</taxon>
        <taxon>Spermatophyta</taxon>
        <taxon>Magnoliopsida</taxon>
        <taxon>eudicotyledons</taxon>
        <taxon>Gunneridae</taxon>
        <taxon>Pentapetalae</taxon>
        <taxon>rosids</taxon>
        <taxon>malvids</taxon>
        <taxon>Brassicales</taxon>
        <taxon>Brassicaceae</taxon>
        <taxon>Brassiceae</taxon>
        <taxon>Brassica</taxon>
    </lineage>
</organism>
<accession>A0A8S9I7E8</accession>
<evidence type="ECO:0000313" key="2">
    <source>
        <dbReference type="Proteomes" id="UP000712281"/>
    </source>
</evidence>